<dbReference type="Proteomes" id="UP000199050">
    <property type="component" value="Unassembled WGS sequence"/>
</dbReference>
<dbReference type="Pfam" id="PF24827">
    <property type="entry name" value="AstE_AspA_cat"/>
    <property type="match status" value="1"/>
</dbReference>
<dbReference type="PANTHER" id="PTHR37326">
    <property type="entry name" value="BLL3975 PROTEIN"/>
    <property type="match status" value="1"/>
</dbReference>
<keyword evidence="3" id="KW-0378">Hydrolase</keyword>
<evidence type="ECO:0000313" key="6">
    <source>
        <dbReference type="EMBL" id="SDH96711.1"/>
    </source>
</evidence>
<comment type="cofactor">
    <cofactor evidence="1">
        <name>Zn(2+)</name>
        <dbReference type="ChEBI" id="CHEBI:29105"/>
    </cofactor>
</comment>
<dbReference type="OrthoDB" id="2647974at2"/>
<dbReference type="PANTHER" id="PTHR37326:SF1">
    <property type="entry name" value="BLL3975 PROTEIN"/>
    <property type="match status" value="1"/>
</dbReference>
<evidence type="ECO:0000256" key="1">
    <source>
        <dbReference type="ARBA" id="ARBA00001947"/>
    </source>
</evidence>
<dbReference type="InterPro" id="IPR053138">
    <property type="entry name" value="N-alpha-Ac-DABA_deacetylase"/>
</dbReference>
<evidence type="ECO:0000259" key="5">
    <source>
        <dbReference type="Pfam" id="PF24827"/>
    </source>
</evidence>
<sequence>MSVRQHTLAPNTAFATPYYVINSHRSGPVFMIVSGIHGNEPASIAAAQALAGKFQRSELTLGRGKLIIVPLVNQRAYRRKSRGVPDLNRTFPHTAKYRAGHPLSDALFALAKRHRPVWYLDLHEANGLSQHNPRRVGQTLMVSRGTRAASAARRIISIMNRSVSVPSYRFNIKHRERAGTSRMAVQQLLGAKAVTVETCWSLDFALRVKYQQRIVRHFLKAAGMMN</sequence>
<dbReference type="RefSeq" id="WP_090711877.1">
    <property type="nucleotide sequence ID" value="NZ_CBCSKY010000003.1"/>
</dbReference>
<proteinExistence type="predicted"/>
<dbReference type="EMBL" id="FNDX01000002">
    <property type="protein sequence ID" value="SDH96711.1"/>
    <property type="molecule type" value="Genomic_DNA"/>
</dbReference>
<feature type="domain" description="Succinylglutamate desuccinylase/Aspartoacylase catalytic" evidence="5">
    <location>
        <begin position="27"/>
        <end position="198"/>
    </location>
</feature>
<keyword evidence="2" id="KW-0479">Metal-binding</keyword>
<keyword evidence="4" id="KW-0862">Zinc</keyword>
<accession>A0A1G8GR08</accession>
<evidence type="ECO:0000256" key="2">
    <source>
        <dbReference type="ARBA" id="ARBA00022723"/>
    </source>
</evidence>
<organism evidence="6 7">
    <name type="scientific">Paenibacillus typhae</name>
    <dbReference type="NCBI Taxonomy" id="1174501"/>
    <lineage>
        <taxon>Bacteria</taxon>
        <taxon>Bacillati</taxon>
        <taxon>Bacillota</taxon>
        <taxon>Bacilli</taxon>
        <taxon>Bacillales</taxon>
        <taxon>Paenibacillaceae</taxon>
        <taxon>Paenibacillus</taxon>
    </lineage>
</organism>
<dbReference type="AlphaFoldDB" id="A0A1G8GR08"/>
<protein>
    <recommendedName>
        <fullName evidence="5">Succinylglutamate desuccinylase/Aspartoacylase catalytic domain-containing protein</fullName>
    </recommendedName>
</protein>
<gene>
    <name evidence="6" type="ORF">SAMN05216192_102168</name>
</gene>
<dbReference type="STRING" id="1174501.SAMN05216192_102168"/>
<dbReference type="Gene3D" id="3.40.630.10">
    <property type="entry name" value="Zn peptidases"/>
    <property type="match status" value="1"/>
</dbReference>
<keyword evidence="7" id="KW-1185">Reference proteome</keyword>
<dbReference type="InterPro" id="IPR055438">
    <property type="entry name" value="AstE_AspA_cat"/>
</dbReference>
<dbReference type="GO" id="GO:0046872">
    <property type="term" value="F:metal ion binding"/>
    <property type="evidence" value="ECO:0007669"/>
    <property type="project" value="UniProtKB-KW"/>
</dbReference>
<evidence type="ECO:0000256" key="3">
    <source>
        <dbReference type="ARBA" id="ARBA00022801"/>
    </source>
</evidence>
<dbReference type="GO" id="GO:0016788">
    <property type="term" value="F:hydrolase activity, acting on ester bonds"/>
    <property type="evidence" value="ECO:0007669"/>
    <property type="project" value="InterPro"/>
</dbReference>
<dbReference type="SUPFAM" id="SSF53187">
    <property type="entry name" value="Zn-dependent exopeptidases"/>
    <property type="match status" value="1"/>
</dbReference>
<reference evidence="7" key="1">
    <citation type="submission" date="2016-10" db="EMBL/GenBank/DDBJ databases">
        <authorList>
            <person name="Varghese N."/>
            <person name="Submissions S."/>
        </authorList>
    </citation>
    <scope>NUCLEOTIDE SEQUENCE [LARGE SCALE GENOMIC DNA]</scope>
    <source>
        <strain evidence="7">CGMCC 1.11012</strain>
    </source>
</reference>
<evidence type="ECO:0000256" key="4">
    <source>
        <dbReference type="ARBA" id="ARBA00022833"/>
    </source>
</evidence>
<evidence type="ECO:0000313" key="7">
    <source>
        <dbReference type="Proteomes" id="UP000199050"/>
    </source>
</evidence>
<name>A0A1G8GR08_9BACL</name>